<comment type="caution">
    <text evidence="2">The sequence shown here is derived from an EMBL/GenBank/DDBJ whole genome shotgun (WGS) entry which is preliminary data.</text>
</comment>
<feature type="region of interest" description="Disordered" evidence="1">
    <location>
        <begin position="1"/>
        <end position="26"/>
    </location>
</feature>
<protein>
    <submittedName>
        <fullName evidence="2">Uncharacterized protein</fullName>
    </submittedName>
</protein>
<dbReference type="EMBL" id="LVLJ01001899">
    <property type="protein sequence ID" value="OAE27420.1"/>
    <property type="molecule type" value="Genomic_DNA"/>
</dbReference>
<dbReference type="AlphaFoldDB" id="A0A176W309"/>
<gene>
    <name evidence="2" type="ORF">AXG93_3911s1020</name>
</gene>
<name>A0A176W309_MARPO</name>
<evidence type="ECO:0000256" key="1">
    <source>
        <dbReference type="SAM" id="MobiDB-lite"/>
    </source>
</evidence>
<proteinExistence type="predicted"/>
<dbReference type="Proteomes" id="UP000077202">
    <property type="component" value="Unassembled WGS sequence"/>
</dbReference>
<sequence length="111" mass="12349">MEDAGASIVSPAAELVTRETDPADEERELPSAIHDLIKRLEGKGELITSLPLLDGPEFQDFFPERASLSKITGWRSKVRLRVLEAISNCNTLEAMDVRDICGGYISRWGEF</sequence>
<organism evidence="2 3">
    <name type="scientific">Marchantia polymorpha subsp. ruderalis</name>
    <dbReference type="NCBI Taxonomy" id="1480154"/>
    <lineage>
        <taxon>Eukaryota</taxon>
        <taxon>Viridiplantae</taxon>
        <taxon>Streptophyta</taxon>
        <taxon>Embryophyta</taxon>
        <taxon>Marchantiophyta</taxon>
        <taxon>Marchantiopsida</taxon>
        <taxon>Marchantiidae</taxon>
        <taxon>Marchantiales</taxon>
        <taxon>Marchantiaceae</taxon>
        <taxon>Marchantia</taxon>
    </lineage>
</organism>
<keyword evidence="3" id="KW-1185">Reference proteome</keyword>
<accession>A0A176W309</accession>
<evidence type="ECO:0000313" key="3">
    <source>
        <dbReference type="Proteomes" id="UP000077202"/>
    </source>
</evidence>
<reference evidence="2" key="1">
    <citation type="submission" date="2016-03" db="EMBL/GenBank/DDBJ databases">
        <title>Mechanisms controlling the formation of the plant cell surface in tip-growing cells are functionally conserved among land plants.</title>
        <authorList>
            <person name="Honkanen S."/>
            <person name="Jones V.A."/>
            <person name="Morieri G."/>
            <person name="Champion C."/>
            <person name="Hetherington A.J."/>
            <person name="Kelly S."/>
            <person name="Saint-Marcoux D."/>
            <person name="Proust H."/>
            <person name="Prescott H."/>
            <person name="Dolan L."/>
        </authorList>
    </citation>
    <scope>NUCLEOTIDE SEQUENCE [LARGE SCALE GENOMIC DNA]</scope>
    <source>
        <tissue evidence="2">Whole gametophyte</tissue>
    </source>
</reference>
<evidence type="ECO:0000313" key="2">
    <source>
        <dbReference type="EMBL" id="OAE27420.1"/>
    </source>
</evidence>